<sequence>MKSALQRRWRHWVQARHPLSDTALLGQRNIYIMPSPAGLAFCATLLVLLVGAINDQLSLGYLLTFLLGGAGFASMHLTHGNLRGLSFDLKSPEPAFAGDDLQLEIRVHNLGHARWGIGVQVQGSAFEDIAWADVPAQGHVVIHLRWPASRRGHVALPPLQITTRFPLGLFNAWSVWRPAAQAWIYPQAETPTPPFPAHPPAGGTQTDPSPSTRAASGRGQDFEGVRPYRHGDSMRQVLWKKAAQAQQGAPGRAPSGWWVRDAQAPANAALCFDWRDTAGLPLEARLSRLCAWVLAAERSQAPYQLRLGAQESTLGLGSVHRQQCLEWLALVDAAP</sequence>
<feature type="transmembrane region" description="Helical" evidence="2">
    <location>
        <begin position="59"/>
        <end position="77"/>
    </location>
</feature>
<feature type="region of interest" description="Disordered" evidence="1">
    <location>
        <begin position="188"/>
        <end position="227"/>
    </location>
</feature>
<keyword evidence="2" id="KW-0472">Membrane</keyword>
<evidence type="ECO:0000313" key="4">
    <source>
        <dbReference type="Proteomes" id="UP001219862"/>
    </source>
</evidence>
<protein>
    <submittedName>
        <fullName evidence="3">DUF58 domain-containing protein</fullName>
    </submittedName>
</protein>
<reference evidence="3 4" key="1">
    <citation type="submission" date="2022-10" db="EMBL/GenBank/DDBJ databases">
        <title>paucibacter sp. hw8 Genome sequencing.</title>
        <authorList>
            <person name="Park S."/>
        </authorList>
    </citation>
    <scope>NUCLEOTIDE SEQUENCE [LARGE SCALE GENOMIC DNA]</scope>
    <source>
        <strain evidence="4">hw8</strain>
    </source>
</reference>
<dbReference type="EMBL" id="JAQQXS010000018">
    <property type="protein sequence ID" value="MDC8786984.1"/>
    <property type="molecule type" value="Genomic_DNA"/>
</dbReference>
<name>A0ABT5KVL8_9BURK</name>
<proteinExistence type="predicted"/>
<organism evidence="3 4">
    <name type="scientific">Roseateles koreensis</name>
    <dbReference type="NCBI Taxonomy" id="2987526"/>
    <lineage>
        <taxon>Bacteria</taxon>
        <taxon>Pseudomonadati</taxon>
        <taxon>Pseudomonadota</taxon>
        <taxon>Betaproteobacteria</taxon>
        <taxon>Burkholderiales</taxon>
        <taxon>Sphaerotilaceae</taxon>
        <taxon>Roseateles</taxon>
    </lineage>
</organism>
<dbReference type="RefSeq" id="WP_273598118.1">
    <property type="nucleotide sequence ID" value="NZ_JAQQXS010000018.1"/>
</dbReference>
<dbReference type="Proteomes" id="UP001219862">
    <property type="component" value="Unassembled WGS sequence"/>
</dbReference>
<comment type="caution">
    <text evidence="3">The sequence shown here is derived from an EMBL/GenBank/DDBJ whole genome shotgun (WGS) entry which is preliminary data.</text>
</comment>
<feature type="compositionally biased region" description="Polar residues" evidence="1">
    <location>
        <begin position="205"/>
        <end position="214"/>
    </location>
</feature>
<feature type="transmembrane region" description="Helical" evidence="2">
    <location>
        <begin position="30"/>
        <end position="53"/>
    </location>
</feature>
<evidence type="ECO:0000256" key="1">
    <source>
        <dbReference type="SAM" id="MobiDB-lite"/>
    </source>
</evidence>
<dbReference type="PANTHER" id="PTHR34351:SF1">
    <property type="entry name" value="SLR1927 PROTEIN"/>
    <property type="match status" value="1"/>
</dbReference>
<gene>
    <name evidence="3" type="ORF">PRZ01_17480</name>
</gene>
<keyword evidence="2" id="KW-1133">Transmembrane helix</keyword>
<evidence type="ECO:0000256" key="2">
    <source>
        <dbReference type="SAM" id="Phobius"/>
    </source>
</evidence>
<accession>A0ABT5KVL8</accession>
<keyword evidence="2" id="KW-0812">Transmembrane</keyword>
<dbReference type="PANTHER" id="PTHR34351">
    <property type="entry name" value="SLR1927 PROTEIN-RELATED"/>
    <property type="match status" value="1"/>
</dbReference>
<keyword evidence="4" id="KW-1185">Reference proteome</keyword>
<evidence type="ECO:0000313" key="3">
    <source>
        <dbReference type="EMBL" id="MDC8786984.1"/>
    </source>
</evidence>